<dbReference type="PRINTS" id="PR00837">
    <property type="entry name" value="V5TPXLIKE"/>
</dbReference>
<comment type="subcellular location">
    <subcellularLocation>
        <location evidence="1">Secreted</location>
    </subcellularLocation>
</comment>
<evidence type="ECO:0000313" key="5">
    <source>
        <dbReference type="EMBL" id="KAK9686068.1"/>
    </source>
</evidence>
<feature type="domain" description="SCP" evidence="4">
    <location>
        <begin position="72"/>
        <end position="230"/>
    </location>
</feature>
<dbReference type="Proteomes" id="UP001458880">
    <property type="component" value="Unassembled WGS sequence"/>
</dbReference>
<dbReference type="Pfam" id="PF00188">
    <property type="entry name" value="CAP"/>
    <property type="match status" value="1"/>
</dbReference>
<dbReference type="PANTHER" id="PTHR10334">
    <property type="entry name" value="CYSTEINE-RICH SECRETORY PROTEIN-RELATED"/>
    <property type="match status" value="1"/>
</dbReference>
<accession>A0AAW1IAE0</accession>
<dbReference type="CDD" id="cd05380">
    <property type="entry name" value="CAP_euk"/>
    <property type="match status" value="1"/>
</dbReference>
<dbReference type="AlphaFoldDB" id="A0AAW1IAE0"/>
<name>A0AAW1IAE0_POPJA</name>
<organism evidence="5 6">
    <name type="scientific">Popillia japonica</name>
    <name type="common">Japanese beetle</name>
    <dbReference type="NCBI Taxonomy" id="7064"/>
    <lineage>
        <taxon>Eukaryota</taxon>
        <taxon>Metazoa</taxon>
        <taxon>Ecdysozoa</taxon>
        <taxon>Arthropoda</taxon>
        <taxon>Hexapoda</taxon>
        <taxon>Insecta</taxon>
        <taxon>Pterygota</taxon>
        <taxon>Neoptera</taxon>
        <taxon>Endopterygota</taxon>
        <taxon>Coleoptera</taxon>
        <taxon>Polyphaga</taxon>
        <taxon>Scarabaeiformia</taxon>
        <taxon>Scarabaeidae</taxon>
        <taxon>Rutelinae</taxon>
        <taxon>Popillia</taxon>
    </lineage>
</organism>
<dbReference type="Gene3D" id="3.40.33.10">
    <property type="entry name" value="CAP"/>
    <property type="match status" value="1"/>
</dbReference>
<evidence type="ECO:0000259" key="4">
    <source>
        <dbReference type="SMART" id="SM00198"/>
    </source>
</evidence>
<dbReference type="SUPFAM" id="SSF55797">
    <property type="entry name" value="PR-1-like"/>
    <property type="match status" value="1"/>
</dbReference>
<gene>
    <name evidence="5" type="ORF">QE152_g37491</name>
</gene>
<dbReference type="GO" id="GO:0005576">
    <property type="term" value="C:extracellular region"/>
    <property type="evidence" value="ECO:0007669"/>
    <property type="project" value="UniProtKB-SubCell"/>
</dbReference>
<dbReference type="InterPro" id="IPR014044">
    <property type="entry name" value="CAP_dom"/>
</dbReference>
<sequence>MFRLRFVLLTFCCPYSHEQHLGMPHLPAHAHYCLLSCYSGDVLLPNVACYAAPCLPTYLCGERHKMLPLNDTEREYVVRRHNEIRNSMLATDMLVMSYNKELEFLASCWANMCIERPRPSHARDLCRATNTYSNNGQNLWADASTNSSVDWSDIKHIGAAIDSWYAEKDNVAEDVIRSYKYHESEMYEYYTQMVWAETHSVGCGRTQFSAYKYTGVSIVCDYGPAGNIIGEPVYTSGVKPCTRYPKMIQNKNYSRLCGEEIPLENDTFYPPFTLQAIKHQCDVLVFLFLRFLLEFLLN</sequence>
<proteinExistence type="predicted"/>
<protein>
    <submittedName>
        <fullName evidence="5">Cysteine-rich secretory protein family</fullName>
    </submittedName>
</protein>
<dbReference type="EMBL" id="JASPKY010000732">
    <property type="protein sequence ID" value="KAK9686068.1"/>
    <property type="molecule type" value="Genomic_DNA"/>
</dbReference>
<dbReference type="SMART" id="SM00198">
    <property type="entry name" value="SCP"/>
    <property type="match status" value="1"/>
</dbReference>
<dbReference type="InterPro" id="IPR035940">
    <property type="entry name" value="CAP_sf"/>
</dbReference>
<feature type="signal peptide" evidence="3">
    <location>
        <begin position="1"/>
        <end position="18"/>
    </location>
</feature>
<dbReference type="InterPro" id="IPR002413">
    <property type="entry name" value="V5_allergen-like"/>
</dbReference>
<keyword evidence="6" id="KW-1185">Reference proteome</keyword>
<evidence type="ECO:0000256" key="1">
    <source>
        <dbReference type="ARBA" id="ARBA00004613"/>
    </source>
</evidence>
<dbReference type="PRINTS" id="PR00838">
    <property type="entry name" value="V5ALLERGEN"/>
</dbReference>
<evidence type="ECO:0000256" key="3">
    <source>
        <dbReference type="SAM" id="SignalP"/>
    </source>
</evidence>
<comment type="caution">
    <text evidence="5">The sequence shown here is derived from an EMBL/GenBank/DDBJ whole genome shotgun (WGS) entry which is preliminary data.</text>
</comment>
<evidence type="ECO:0000313" key="6">
    <source>
        <dbReference type="Proteomes" id="UP001458880"/>
    </source>
</evidence>
<reference evidence="5 6" key="1">
    <citation type="journal article" date="2024" name="BMC Genomics">
        <title>De novo assembly and annotation of Popillia japonica's genome with initial clues to its potential as an invasive pest.</title>
        <authorList>
            <person name="Cucini C."/>
            <person name="Boschi S."/>
            <person name="Funari R."/>
            <person name="Cardaioli E."/>
            <person name="Iannotti N."/>
            <person name="Marturano G."/>
            <person name="Paoli F."/>
            <person name="Bruttini M."/>
            <person name="Carapelli A."/>
            <person name="Frati F."/>
            <person name="Nardi F."/>
        </authorList>
    </citation>
    <scope>NUCLEOTIDE SEQUENCE [LARGE SCALE GENOMIC DNA]</scope>
    <source>
        <strain evidence="5">DMR45628</strain>
    </source>
</reference>
<evidence type="ECO:0000256" key="2">
    <source>
        <dbReference type="ARBA" id="ARBA00022525"/>
    </source>
</evidence>
<keyword evidence="2" id="KW-0964">Secreted</keyword>
<keyword evidence="3" id="KW-0732">Signal</keyword>
<dbReference type="InterPro" id="IPR001283">
    <property type="entry name" value="CRISP-related"/>
</dbReference>
<feature type="chain" id="PRO_5043990807" evidence="3">
    <location>
        <begin position="19"/>
        <end position="298"/>
    </location>
</feature>